<dbReference type="EMBL" id="VWFO01000671">
    <property type="protein sequence ID" value="KAA4646145.1"/>
    <property type="molecule type" value="Genomic_DNA"/>
</dbReference>
<dbReference type="Pfam" id="PF13102">
    <property type="entry name" value="Phage_int_SAM_5"/>
    <property type="match status" value="1"/>
</dbReference>
<comment type="caution">
    <text evidence="4">The sequence shown here is derived from an EMBL/GenBank/DDBJ whole genome shotgun (WGS) entry which is preliminary data.</text>
</comment>
<dbReference type="InterPro" id="IPR010998">
    <property type="entry name" value="Integrase_recombinase_N"/>
</dbReference>
<evidence type="ECO:0000259" key="3">
    <source>
        <dbReference type="Pfam" id="PF17293"/>
    </source>
</evidence>
<dbReference type="InterPro" id="IPR035386">
    <property type="entry name" value="Arm-DNA-bind_5"/>
</dbReference>
<evidence type="ECO:0000256" key="1">
    <source>
        <dbReference type="ARBA" id="ARBA00023125"/>
    </source>
</evidence>
<evidence type="ECO:0000313" key="5">
    <source>
        <dbReference type="Proteomes" id="UP000435985"/>
    </source>
</evidence>
<accession>A0A642C505</accession>
<reference evidence="4 5" key="1">
    <citation type="journal article" date="2019" name="Nat. Med.">
        <title>A library of human gut bacterial isolates paired with longitudinal multiomics data enables mechanistic microbiome research.</title>
        <authorList>
            <person name="Poyet M."/>
            <person name="Groussin M."/>
            <person name="Gibbons S.M."/>
            <person name="Avila-Pacheco J."/>
            <person name="Jiang X."/>
            <person name="Kearney S.M."/>
            <person name="Perrotta A.R."/>
            <person name="Berdy B."/>
            <person name="Zhao S."/>
            <person name="Lieberman T.D."/>
            <person name="Swanson P.K."/>
            <person name="Smith M."/>
            <person name="Roesemann S."/>
            <person name="Alexander J.E."/>
            <person name="Rich S.A."/>
            <person name="Livny J."/>
            <person name="Vlamakis H."/>
            <person name="Clish C."/>
            <person name="Bullock K."/>
            <person name="Deik A."/>
            <person name="Scott J."/>
            <person name="Pierce K.A."/>
            <person name="Xavier R.J."/>
            <person name="Alm E.J."/>
        </authorList>
    </citation>
    <scope>NUCLEOTIDE SEQUENCE [LARGE SCALE GENOMIC DNA]</scope>
    <source>
        <strain evidence="4 5">BIOML-A14</strain>
    </source>
</reference>
<keyword evidence="1" id="KW-0238">DNA-binding</keyword>
<dbReference type="Proteomes" id="UP000435985">
    <property type="component" value="Unassembled WGS sequence"/>
</dbReference>
<dbReference type="Pfam" id="PF17293">
    <property type="entry name" value="Arm-DNA-bind_5"/>
    <property type="match status" value="1"/>
</dbReference>
<protein>
    <submittedName>
        <fullName evidence="4">Site-specific integrase</fullName>
    </submittedName>
</protein>
<dbReference type="GO" id="GO:0003677">
    <property type="term" value="F:DNA binding"/>
    <property type="evidence" value="ECO:0007669"/>
    <property type="project" value="UniProtKB-KW"/>
</dbReference>
<proteinExistence type="predicted"/>
<name>A0A642C505_BACOV</name>
<evidence type="ECO:0000313" key="4">
    <source>
        <dbReference type="EMBL" id="KAA4646145.1"/>
    </source>
</evidence>
<feature type="non-terminal residue" evidence="4">
    <location>
        <position position="181"/>
    </location>
</feature>
<sequence>MFKYSKDGVSVLTILDTRRAKINGLFPVKVQVVFRRKQKYYSTGKELSKEDWDRLLKAKSQLLMEVRTDIESSFSIIKQQVSELIQKGEFSFEILSIRLGRHTKEINLRTAFELKMKELEDNEQASTYLNYRSALKSLECFGGTNIPLDRITVEWLKHCERFWISNGKSYSSVSIYFRTLK</sequence>
<dbReference type="Gene3D" id="1.10.150.130">
    <property type="match status" value="1"/>
</dbReference>
<gene>
    <name evidence="4" type="ORF">F3B98_32615</name>
</gene>
<organism evidence="4 5">
    <name type="scientific">Bacteroides ovatus</name>
    <dbReference type="NCBI Taxonomy" id="28116"/>
    <lineage>
        <taxon>Bacteria</taxon>
        <taxon>Pseudomonadati</taxon>
        <taxon>Bacteroidota</taxon>
        <taxon>Bacteroidia</taxon>
        <taxon>Bacteroidales</taxon>
        <taxon>Bacteroidaceae</taxon>
        <taxon>Bacteroides</taxon>
    </lineage>
</organism>
<feature type="domain" description="Arm DNA-binding" evidence="3">
    <location>
        <begin position="14"/>
        <end position="94"/>
    </location>
</feature>
<dbReference type="InterPro" id="IPR025269">
    <property type="entry name" value="SAM-like_dom"/>
</dbReference>
<dbReference type="AlphaFoldDB" id="A0A642C505"/>
<feature type="domain" description="Phage integrase SAM-like" evidence="2">
    <location>
        <begin position="109"/>
        <end position="181"/>
    </location>
</feature>
<evidence type="ECO:0000259" key="2">
    <source>
        <dbReference type="Pfam" id="PF13102"/>
    </source>
</evidence>